<evidence type="ECO:0000256" key="6">
    <source>
        <dbReference type="SAM" id="Phobius"/>
    </source>
</evidence>
<dbReference type="SMR" id="A0A803MMF9"/>
<dbReference type="OrthoDB" id="191334at2759"/>
<evidence type="ECO:0008006" key="9">
    <source>
        <dbReference type="Google" id="ProtNLM"/>
    </source>
</evidence>
<keyword evidence="6" id="KW-0812">Transmembrane</keyword>
<keyword evidence="5" id="KW-0325">Glycoprotein</keyword>
<dbReference type="PANTHER" id="PTHR31042:SF3">
    <property type="entry name" value="OS08G0110400 PROTEIN"/>
    <property type="match status" value="1"/>
</dbReference>
<keyword evidence="2" id="KW-0328">Glycosyltransferase</keyword>
<dbReference type="Gramene" id="AUR62032460-RA">
    <property type="protein sequence ID" value="AUR62032460-RA:cds"/>
    <property type="gene ID" value="AUR62032460"/>
</dbReference>
<evidence type="ECO:0000256" key="1">
    <source>
        <dbReference type="ARBA" id="ARBA00004606"/>
    </source>
</evidence>
<protein>
    <recommendedName>
        <fullName evidence="9">Core-2/I-branching beta-1,6-N-acetylglucosaminyltransferase family protein</fullName>
    </recommendedName>
</protein>
<dbReference type="GeneID" id="110687966"/>
<proteinExistence type="predicted"/>
<evidence type="ECO:0000256" key="5">
    <source>
        <dbReference type="ARBA" id="ARBA00023180"/>
    </source>
</evidence>
<keyword evidence="4 6" id="KW-0472">Membrane</keyword>
<dbReference type="AlphaFoldDB" id="A0A803MMF9"/>
<keyword evidence="3" id="KW-0808">Transferase</keyword>
<organism evidence="7 8">
    <name type="scientific">Chenopodium quinoa</name>
    <name type="common">Quinoa</name>
    <dbReference type="NCBI Taxonomy" id="63459"/>
    <lineage>
        <taxon>Eukaryota</taxon>
        <taxon>Viridiplantae</taxon>
        <taxon>Streptophyta</taxon>
        <taxon>Embryophyta</taxon>
        <taxon>Tracheophyta</taxon>
        <taxon>Spermatophyta</taxon>
        <taxon>Magnoliopsida</taxon>
        <taxon>eudicotyledons</taxon>
        <taxon>Gunneridae</taxon>
        <taxon>Pentapetalae</taxon>
        <taxon>Caryophyllales</taxon>
        <taxon>Chenopodiaceae</taxon>
        <taxon>Chenopodioideae</taxon>
        <taxon>Atripliceae</taxon>
        <taxon>Chenopodium</taxon>
    </lineage>
</organism>
<evidence type="ECO:0000256" key="2">
    <source>
        <dbReference type="ARBA" id="ARBA00022676"/>
    </source>
</evidence>
<dbReference type="Proteomes" id="UP000596660">
    <property type="component" value="Unplaced"/>
</dbReference>
<sequence length="416" mass="48086">MNNNSHKRKKMLRNNKAEKEELEKLTAQQNNGYLKKYAPTNLLRLAVCLMVFIAGVATGLVSSSQRSTISLENYTKIYTAVRGGDPTNDNNCAFNKQNSNCENINCLRLDNVVHPKKLSHDLSDQELVWRASLVPKVVGYPFKRVPKVAFMFLTRGPLPLLPLWEKYFAGHDGFFSIYVHTQAGFVFDVPPDSVFFGRQVPSKEVSWGDVSLADAEKRLLANALLDFSNERFVLLSESCIPVYDFQTVYKYLTKSAHSFVESYDDTSRFGRGRYDRHMRPNITVEQWRKGAQWFEIRRDLGIEIISDYKYYDLFRKYCHPPCFPDEHYIATYLNIFHAPLNSNRTLTWVDWSLGGPHPTTFVRENITEGFIQNIRNYKKKCLYNFKSTTVCYLFARKFAPSTLEPLLNLSSKVMGF</sequence>
<dbReference type="GO" id="GO:0016020">
    <property type="term" value="C:membrane"/>
    <property type="evidence" value="ECO:0007669"/>
    <property type="project" value="UniProtKB-SubCell"/>
</dbReference>
<gene>
    <name evidence="7" type="primary">LOC110687966</name>
</gene>
<keyword evidence="8" id="KW-1185">Reference proteome</keyword>
<accession>A0A803MMF9</accession>
<reference evidence="7" key="2">
    <citation type="submission" date="2021-03" db="UniProtKB">
        <authorList>
            <consortium name="EnsemblPlants"/>
        </authorList>
    </citation>
    <scope>IDENTIFICATION</scope>
</reference>
<dbReference type="GO" id="GO:0016757">
    <property type="term" value="F:glycosyltransferase activity"/>
    <property type="evidence" value="ECO:0007669"/>
    <property type="project" value="UniProtKB-KW"/>
</dbReference>
<evidence type="ECO:0000313" key="8">
    <source>
        <dbReference type="Proteomes" id="UP000596660"/>
    </source>
</evidence>
<dbReference type="PANTHER" id="PTHR31042">
    <property type="entry name" value="CORE-2/I-BRANCHING BETA-1,6-N-ACETYLGLUCOSAMINYLTRANSFERASE FAMILY PROTEIN-RELATED"/>
    <property type="match status" value="1"/>
</dbReference>
<feature type="transmembrane region" description="Helical" evidence="6">
    <location>
        <begin position="42"/>
        <end position="61"/>
    </location>
</feature>
<evidence type="ECO:0000256" key="4">
    <source>
        <dbReference type="ARBA" id="ARBA00023136"/>
    </source>
</evidence>
<comment type="subcellular location">
    <subcellularLocation>
        <location evidence="1">Membrane</location>
        <topology evidence="1">Single-pass type II membrane protein</topology>
    </subcellularLocation>
</comment>
<evidence type="ECO:0000313" key="7">
    <source>
        <dbReference type="EnsemblPlants" id="AUR62032460-RA:cds"/>
    </source>
</evidence>
<dbReference type="KEGG" id="cqi:110687966"/>
<dbReference type="InterPro" id="IPR044174">
    <property type="entry name" value="BC10-like"/>
</dbReference>
<dbReference type="RefSeq" id="XP_021720318.1">
    <property type="nucleotide sequence ID" value="XM_021864626.1"/>
</dbReference>
<dbReference type="Pfam" id="PF02485">
    <property type="entry name" value="Branch"/>
    <property type="match status" value="1"/>
</dbReference>
<reference evidence="7" key="1">
    <citation type="journal article" date="2017" name="Nature">
        <title>The genome of Chenopodium quinoa.</title>
        <authorList>
            <person name="Jarvis D.E."/>
            <person name="Ho Y.S."/>
            <person name="Lightfoot D.J."/>
            <person name="Schmoeckel S.M."/>
            <person name="Li B."/>
            <person name="Borm T.J.A."/>
            <person name="Ohyanagi H."/>
            <person name="Mineta K."/>
            <person name="Michell C.T."/>
            <person name="Saber N."/>
            <person name="Kharbatia N.M."/>
            <person name="Rupper R.R."/>
            <person name="Sharp A.R."/>
            <person name="Dally N."/>
            <person name="Boughton B.A."/>
            <person name="Woo Y.H."/>
            <person name="Gao G."/>
            <person name="Schijlen E.G.W.M."/>
            <person name="Guo X."/>
            <person name="Momin A.A."/>
            <person name="Negrao S."/>
            <person name="Al-Babili S."/>
            <person name="Gehring C."/>
            <person name="Roessner U."/>
            <person name="Jung C."/>
            <person name="Murphy K."/>
            <person name="Arold S.T."/>
            <person name="Gojobori T."/>
            <person name="van der Linden C.G."/>
            <person name="van Loo E.N."/>
            <person name="Jellen E.N."/>
            <person name="Maughan P.J."/>
            <person name="Tester M."/>
        </authorList>
    </citation>
    <scope>NUCLEOTIDE SEQUENCE [LARGE SCALE GENOMIC DNA]</scope>
    <source>
        <strain evidence="7">cv. PI 614886</strain>
    </source>
</reference>
<dbReference type="InterPro" id="IPR003406">
    <property type="entry name" value="Glyco_trans_14"/>
</dbReference>
<dbReference type="EnsemblPlants" id="AUR62032460-RA">
    <property type="protein sequence ID" value="AUR62032460-RA:cds"/>
    <property type="gene ID" value="AUR62032460"/>
</dbReference>
<name>A0A803MMF9_CHEQI</name>
<evidence type="ECO:0000256" key="3">
    <source>
        <dbReference type="ARBA" id="ARBA00022679"/>
    </source>
</evidence>
<keyword evidence="6" id="KW-1133">Transmembrane helix</keyword>